<evidence type="ECO:0000313" key="3">
    <source>
        <dbReference type="Proteomes" id="UP000326396"/>
    </source>
</evidence>
<organism evidence="2 3">
    <name type="scientific">Mikania micrantha</name>
    <name type="common">bitter vine</name>
    <dbReference type="NCBI Taxonomy" id="192012"/>
    <lineage>
        <taxon>Eukaryota</taxon>
        <taxon>Viridiplantae</taxon>
        <taxon>Streptophyta</taxon>
        <taxon>Embryophyta</taxon>
        <taxon>Tracheophyta</taxon>
        <taxon>Spermatophyta</taxon>
        <taxon>Magnoliopsida</taxon>
        <taxon>eudicotyledons</taxon>
        <taxon>Gunneridae</taxon>
        <taxon>Pentapetalae</taxon>
        <taxon>asterids</taxon>
        <taxon>campanulids</taxon>
        <taxon>Asterales</taxon>
        <taxon>Asteraceae</taxon>
        <taxon>Asteroideae</taxon>
        <taxon>Heliantheae alliance</taxon>
        <taxon>Eupatorieae</taxon>
        <taxon>Mikania</taxon>
    </lineage>
</organism>
<evidence type="ECO:0000313" key="2">
    <source>
        <dbReference type="EMBL" id="KAD7116871.1"/>
    </source>
</evidence>
<protein>
    <submittedName>
        <fullName evidence="2">Uncharacterized protein</fullName>
    </submittedName>
</protein>
<comment type="caution">
    <text evidence="2">The sequence shown here is derived from an EMBL/GenBank/DDBJ whole genome shotgun (WGS) entry which is preliminary data.</text>
</comment>
<feature type="chain" id="PRO_5024449057" evidence="1">
    <location>
        <begin position="26"/>
        <end position="101"/>
    </location>
</feature>
<dbReference type="EMBL" id="SZYD01000002">
    <property type="protein sequence ID" value="KAD7116871.1"/>
    <property type="molecule type" value="Genomic_DNA"/>
</dbReference>
<sequence>MASKRFLLIALAFAISLLITSEVVAARGLASNNENIKDIAMVDMEGTTMVGVIEEGIAGMVVVVTEITIIEDAGVALLLKRQSHTNKHIRHKLIIDLSILS</sequence>
<evidence type="ECO:0000256" key="1">
    <source>
        <dbReference type="SAM" id="SignalP"/>
    </source>
</evidence>
<dbReference type="Proteomes" id="UP000326396">
    <property type="component" value="Linkage Group LG10"/>
</dbReference>
<name>A0A5N6PVQ1_9ASTR</name>
<gene>
    <name evidence="2" type="ORF">E3N88_04139</name>
</gene>
<keyword evidence="1" id="KW-0732">Signal</keyword>
<reference evidence="2 3" key="1">
    <citation type="submission" date="2019-05" db="EMBL/GenBank/DDBJ databases">
        <title>Mikania micrantha, genome provides insights into the molecular mechanism of rapid growth.</title>
        <authorList>
            <person name="Liu B."/>
        </authorList>
    </citation>
    <scope>NUCLEOTIDE SEQUENCE [LARGE SCALE GENOMIC DNA]</scope>
    <source>
        <strain evidence="2">NLD-2019</strain>
        <tissue evidence="2">Leaf</tissue>
    </source>
</reference>
<proteinExistence type="predicted"/>
<feature type="signal peptide" evidence="1">
    <location>
        <begin position="1"/>
        <end position="25"/>
    </location>
</feature>
<accession>A0A5N6PVQ1</accession>
<dbReference type="AlphaFoldDB" id="A0A5N6PVQ1"/>
<keyword evidence="3" id="KW-1185">Reference proteome</keyword>